<protein>
    <submittedName>
        <fullName evidence="2">Uncharacterized protein</fullName>
    </submittedName>
</protein>
<dbReference type="Proteomes" id="UP001610446">
    <property type="component" value="Unassembled WGS sequence"/>
</dbReference>
<keyword evidence="3" id="KW-1185">Reference proteome</keyword>
<name>A0ABR4KBP7_9EURO</name>
<gene>
    <name evidence="2" type="ORF">BJY01DRAFT_143413</name>
</gene>
<accession>A0ABR4KBP7</accession>
<sequence length="102" mass="11338">MIQHPSATMAPMMADSFDRSMRCTSAIPMAMAVLVMFGVVTYAHIQHHLHSGLNRPSFATSRYSCVIRALSPPQAFLCFWHVGPLVLVLDQPSPIYHSFLPP</sequence>
<evidence type="ECO:0000313" key="3">
    <source>
        <dbReference type="Proteomes" id="UP001610446"/>
    </source>
</evidence>
<comment type="caution">
    <text evidence="2">The sequence shown here is derived from an EMBL/GenBank/DDBJ whole genome shotgun (WGS) entry which is preliminary data.</text>
</comment>
<dbReference type="EMBL" id="JBFXLU010000043">
    <property type="protein sequence ID" value="KAL2849452.1"/>
    <property type="molecule type" value="Genomic_DNA"/>
</dbReference>
<keyword evidence="1" id="KW-0812">Transmembrane</keyword>
<proteinExistence type="predicted"/>
<evidence type="ECO:0000256" key="1">
    <source>
        <dbReference type="SAM" id="Phobius"/>
    </source>
</evidence>
<feature type="transmembrane region" description="Helical" evidence="1">
    <location>
        <begin position="26"/>
        <end position="45"/>
    </location>
</feature>
<reference evidence="2 3" key="1">
    <citation type="submission" date="2024-07" db="EMBL/GenBank/DDBJ databases">
        <title>Section-level genome sequencing and comparative genomics of Aspergillus sections Usti and Cavernicolus.</title>
        <authorList>
            <consortium name="Lawrence Berkeley National Laboratory"/>
            <person name="Nybo J.L."/>
            <person name="Vesth T.C."/>
            <person name="Theobald S."/>
            <person name="Frisvad J.C."/>
            <person name="Larsen T.O."/>
            <person name="Kjaerboelling I."/>
            <person name="Rothschild-Mancinelli K."/>
            <person name="Lyhne E.K."/>
            <person name="Kogle M.E."/>
            <person name="Barry K."/>
            <person name="Clum A."/>
            <person name="Na H."/>
            <person name="Ledsgaard L."/>
            <person name="Lin J."/>
            <person name="Lipzen A."/>
            <person name="Kuo A."/>
            <person name="Riley R."/>
            <person name="Mondo S."/>
            <person name="Labutti K."/>
            <person name="Haridas S."/>
            <person name="Pangalinan J."/>
            <person name="Salamov A.A."/>
            <person name="Simmons B.A."/>
            <person name="Magnuson J.K."/>
            <person name="Chen J."/>
            <person name="Drula E."/>
            <person name="Henrissat B."/>
            <person name="Wiebenga A."/>
            <person name="Lubbers R.J."/>
            <person name="Gomes A.C."/>
            <person name="Makela M.R."/>
            <person name="Stajich J."/>
            <person name="Grigoriev I.V."/>
            <person name="Mortensen U.H."/>
            <person name="De Vries R.P."/>
            <person name="Baker S.E."/>
            <person name="Andersen M.R."/>
        </authorList>
    </citation>
    <scope>NUCLEOTIDE SEQUENCE [LARGE SCALE GENOMIC DNA]</scope>
    <source>
        <strain evidence="2 3">CBS 123904</strain>
    </source>
</reference>
<keyword evidence="1" id="KW-1133">Transmembrane helix</keyword>
<evidence type="ECO:0000313" key="2">
    <source>
        <dbReference type="EMBL" id="KAL2849452.1"/>
    </source>
</evidence>
<keyword evidence="1" id="KW-0472">Membrane</keyword>
<organism evidence="2 3">
    <name type="scientific">Aspergillus pseudoustus</name>
    <dbReference type="NCBI Taxonomy" id="1810923"/>
    <lineage>
        <taxon>Eukaryota</taxon>
        <taxon>Fungi</taxon>
        <taxon>Dikarya</taxon>
        <taxon>Ascomycota</taxon>
        <taxon>Pezizomycotina</taxon>
        <taxon>Eurotiomycetes</taxon>
        <taxon>Eurotiomycetidae</taxon>
        <taxon>Eurotiales</taxon>
        <taxon>Aspergillaceae</taxon>
        <taxon>Aspergillus</taxon>
        <taxon>Aspergillus subgen. Nidulantes</taxon>
    </lineage>
</organism>